<dbReference type="Proteomes" id="UP000241546">
    <property type="component" value="Unassembled WGS sequence"/>
</dbReference>
<dbReference type="Gene3D" id="3.40.50.880">
    <property type="match status" value="1"/>
</dbReference>
<dbReference type="GO" id="GO:0005634">
    <property type="term" value="C:nucleus"/>
    <property type="evidence" value="ECO:0007669"/>
    <property type="project" value="TreeGrafter"/>
</dbReference>
<evidence type="ECO:0000313" key="3">
    <source>
        <dbReference type="Proteomes" id="UP000241546"/>
    </source>
</evidence>
<dbReference type="GeneID" id="36601258"/>
<keyword evidence="2" id="KW-0808">Transferase</keyword>
<dbReference type="CDD" id="cd01741">
    <property type="entry name" value="GATase1_1"/>
    <property type="match status" value="1"/>
</dbReference>
<keyword evidence="3" id="KW-1185">Reference proteome</keyword>
<dbReference type="OrthoDB" id="92161at2759"/>
<dbReference type="InterPro" id="IPR029062">
    <property type="entry name" value="Class_I_gatase-like"/>
</dbReference>
<evidence type="ECO:0000259" key="1">
    <source>
        <dbReference type="Pfam" id="PF00117"/>
    </source>
</evidence>
<dbReference type="GO" id="GO:0016740">
    <property type="term" value="F:transferase activity"/>
    <property type="evidence" value="ECO:0007669"/>
    <property type="project" value="UniProtKB-KW"/>
</dbReference>
<protein>
    <submittedName>
        <fullName evidence="2">Class I glutamine amidotransferase-like protein</fullName>
    </submittedName>
</protein>
<sequence>MSRILRVAILECETLTLLPKAKAARGSFGDIFHDFFAYGLQGLGPEAADVRLDVSKWDTMAGEYPRIEDVDVIALTGSYGTAFHNDPWIVTLVDFLELALKSTDKKIFGICFGHQVIGRALGADVNRNRLGWELSVEGVSLNDQGQELLGVPSLKLHQMHRDAVLTVPSGIANLGSSTKCPVQILYKPGRLLSFQGHPEFDELINEEIIRGDKDTGHVFDDETFQDALGRVSRPHDGLLMASRVMEFFLGSRKWNEAGESRST</sequence>
<dbReference type="PANTHER" id="PTHR42695">
    <property type="entry name" value="GLUTAMINE AMIDOTRANSFERASE YLR126C-RELATED"/>
    <property type="match status" value="1"/>
</dbReference>
<dbReference type="Pfam" id="PF00117">
    <property type="entry name" value="GATase"/>
    <property type="match status" value="1"/>
</dbReference>
<reference evidence="3" key="1">
    <citation type="submission" date="2016-07" db="EMBL/GenBank/DDBJ databases">
        <title>Multiple horizontal gene transfer events from other fungi enriched the ability of initially mycotrophic Trichoderma (Ascomycota) to feed on dead plant biomass.</title>
        <authorList>
            <consortium name="DOE Joint Genome Institute"/>
            <person name="Atanasova L."/>
            <person name="Chenthamara K."/>
            <person name="Zhang J."/>
            <person name="Grujic M."/>
            <person name="Henrissat B."/>
            <person name="Kuo A."/>
            <person name="Aerts A."/>
            <person name="Salamov A."/>
            <person name="Lipzen A."/>
            <person name="Labutti K."/>
            <person name="Barry K."/>
            <person name="Miao Y."/>
            <person name="Rahimi M.J."/>
            <person name="Shen Q."/>
            <person name="Grigoriev I.V."/>
            <person name="Kubicek C.P."/>
            <person name="Druzhinina I.S."/>
        </authorList>
    </citation>
    <scope>NUCLEOTIDE SEQUENCE [LARGE SCALE GENOMIC DNA]</scope>
    <source>
        <strain evidence="3">TUCIM 6016</strain>
    </source>
</reference>
<proteinExistence type="predicted"/>
<gene>
    <name evidence="2" type="ORF">BBK36DRAFT_1137181</name>
</gene>
<keyword evidence="2" id="KW-0315">Glutamine amidotransferase</keyword>
<organism evidence="2 3">
    <name type="scientific">Trichoderma citrinoviride</name>
    <dbReference type="NCBI Taxonomy" id="58853"/>
    <lineage>
        <taxon>Eukaryota</taxon>
        <taxon>Fungi</taxon>
        <taxon>Dikarya</taxon>
        <taxon>Ascomycota</taxon>
        <taxon>Pezizomycotina</taxon>
        <taxon>Sordariomycetes</taxon>
        <taxon>Hypocreomycetidae</taxon>
        <taxon>Hypocreales</taxon>
        <taxon>Hypocreaceae</taxon>
        <taxon>Trichoderma</taxon>
    </lineage>
</organism>
<dbReference type="PANTHER" id="PTHR42695:SF5">
    <property type="entry name" value="GLUTAMINE AMIDOTRANSFERASE YLR126C-RELATED"/>
    <property type="match status" value="1"/>
</dbReference>
<feature type="domain" description="Glutamine amidotransferase" evidence="1">
    <location>
        <begin position="49"/>
        <end position="201"/>
    </location>
</feature>
<dbReference type="SUPFAM" id="SSF52317">
    <property type="entry name" value="Class I glutamine amidotransferase-like"/>
    <property type="match status" value="1"/>
</dbReference>
<evidence type="ECO:0000313" key="2">
    <source>
        <dbReference type="EMBL" id="PTB70514.1"/>
    </source>
</evidence>
<dbReference type="RefSeq" id="XP_024753834.1">
    <property type="nucleotide sequence ID" value="XM_024893140.1"/>
</dbReference>
<dbReference type="EMBL" id="KZ680207">
    <property type="protein sequence ID" value="PTB70514.1"/>
    <property type="molecule type" value="Genomic_DNA"/>
</dbReference>
<dbReference type="PROSITE" id="PS51273">
    <property type="entry name" value="GATASE_TYPE_1"/>
    <property type="match status" value="1"/>
</dbReference>
<dbReference type="InterPro" id="IPR017926">
    <property type="entry name" value="GATASE"/>
</dbReference>
<dbReference type="GO" id="GO:0005829">
    <property type="term" value="C:cytosol"/>
    <property type="evidence" value="ECO:0007669"/>
    <property type="project" value="TreeGrafter"/>
</dbReference>
<name>A0A2T4BMG6_9HYPO</name>
<accession>A0A2T4BMG6</accession>
<dbReference type="AlphaFoldDB" id="A0A2T4BMG6"/>
<dbReference type="InterPro" id="IPR044992">
    <property type="entry name" value="ChyE-like"/>
</dbReference>